<dbReference type="AlphaFoldDB" id="A0A927H9L9"/>
<dbReference type="RefSeq" id="WP_190867747.1">
    <property type="nucleotide sequence ID" value="NZ_JACXIY010000058.1"/>
</dbReference>
<keyword evidence="3" id="KW-0482">Metalloprotease</keyword>
<keyword evidence="1" id="KW-0812">Transmembrane</keyword>
<dbReference type="GO" id="GO:0008237">
    <property type="term" value="F:metallopeptidase activity"/>
    <property type="evidence" value="ECO:0007669"/>
    <property type="project" value="UniProtKB-KW"/>
</dbReference>
<keyword evidence="4" id="KW-1185">Reference proteome</keyword>
<feature type="transmembrane region" description="Helical" evidence="1">
    <location>
        <begin position="174"/>
        <end position="195"/>
    </location>
</feature>
<dbReference type="GO" id="GO:0004175">
    <property type="term" value="F:endopeptidase activity"/>
    <property type="evidence" value="ECO:0007669"/>
    <property type="project" value="UniProtKB-ARBA"/>
</dbReference>
<dbReference type="Pfam" id="PF02517">
    <property type="entry name" value="Rce1-like"/>
    <property type="match status" value="1"/>
</dbReference>
<evidence type="ECO:0000256" key="1">
    <source>
        <dbReference type="SAM" id="Phobius"/>
    </source>
</evidence>
<proteinExistence type="predicted"/>
<keyword evidence="1" id="KW-0472">Membrane</keyword>
<organism evidence="3 4">
    <name type="scientific">Paenibacillus arenilitoris</name>
    <dbReference type="NCBI Taxonomy" id="2772299"/>
    <lineage>
        <taxon>Bacteria</taxon>
        <taxon>Bacillati</taxon>
        <taxon>Bacillota</taxon>
        <taxon>Bacilli</taxon>
        <taxon>Bacillales</taxon>
        <taxon>Paenibacillaceae</taxon>
        <taxon>Paenibacillus</taxon>
    </lineage>
</organism>
<keyword evidence="1" id="KW-1133">Transmembrane helix</keyword>
<comment type="caution">
    <text evidence="3">The sequence shown here is derived from an EMBL/GenBank/DDBJ whole genome shotgun (WGS) entry which is preliminary data.</text>
</comment>
<dbReference type="PANTHER" id="PTHR39430:SF1">
    <property type="entry name" value="PROTEASE"/>
    <property type="match status" value="1"/>
</dbReference>
<feature type="transmembrane region" description="Helical" evidence="1">
    <location>
        <begin position="70"/>
        <end position="88"/>
    </location>
</feature>
<evidence type="ECO:0000313" key="4">
    <source>
        <dbReference type="Proteomes" id="UP000632125"/>
    </source>
</evidence>
<dbReference type="InterPro" id="IPR003675">
    <property type="entry name" value="Rce1/LyrA-like_dom"/>
</dbReference>
<feature type="transmembrane region" description="Helical" evidence="1">
    <location>
        <begin position="278"/>
        <end position="296"/>
    </location>
</feature>
<feature type="domain" description="CAAX prenyl protease 2/Lysostaphin resistance protein A-like" evidence="2">
    <location>
        <begin position="146"/>
        <end position="239"/>
    </location>
</feature>
<keyword evidence="3" id="KW-0645">Protease</keyword>
<gene>
    <name evidence="3" type="ORF">IDH41_29780</name>
</gene>
<feature type="transmembrane region" description="Helical" evidence="1">
    <location>
        <begin position="108"/>
        <end position="129"/>
    </location>
</feature>
<evidence type="ECO:0000259" key="2">
    <source>
        <dbReference type="Pfam" id="PF02517"/>
    </source>
</evidence>
<dbReference type="EMBL" id="JACXIY010000058">
    <property type="protein sequence ID" value="MBD2872762.1"/>
    <property type="molecule type" value="Genomic_DNA"/>
</dbReference>
<keyword evidence="3" id="KW-0378">Hydrolase</keyword>
<sequence>MLRSIRSGGLPYIIPRSEIPIKSAAEIIGKLLLTIVIVIVLLVIVLIAYFVFSGSSLMDLEAAVSDEWSIYAQMIVFTIAAFGMYALFERKRGWPLGFMQKSAALWTVRGMLAGILLMSASAALIWLLGGAEWHWIGFNRTVILSLLDGAVLYAAVAVYEEFFARGYVQGLIRYHYGSITAVVVSSILFALMHGFNPGSFESPLPMVNLWLAGVLLAVSREASGGLWLPIGLHLTWNYFQGYVYGFRVSGTDNVPSVIESTASGPVALSGGSFGVEGSFVTTIITIAGIAAVYAIYNGKKRES</sequence>
<name>A0A927H9L9_9BACL</name>
<protein>
    <submittedName>
        <fullName evidence="3">CPBP family intramembrane metalloprotease</fullName>
    </submittedName>
</protein>
<feature type="transmembrane region" description="Helical" evidence="1">
    <location>
        <begin position="141"/>
        <end position="162"/>
    </location>
</feature>
<dbReference type="PANTHER" id="PTHR39430">
    <property type="entry name" value="MEMBRANE-ASSOCIATED PROTEASE-RELATED"/>
    <property type="match status" value="1"/>
</dbReference>
<reference evidence="3" key="1">
    <citation type="submission" date="2020-09" db="EMBL/GenBank/DDBJ databases">
        <title>A novel bacterium of genus Paenibacillus, isolated from South China Sea.</title>
        <authorList>
            <person name="Huang H."/>
            <person name="Mo K."/>
            <person name="Hu Y."/>
        </authorList>
    </citation>
    <scope>NUCLEOTIDE SEQUENCE</scope>
    <source>
        <strain evidence="3">IB182493</strain>
    </source>
</reference>
<evidence type="ECO:0000313" key="3">
    <source>
        <dbReference type="EMBL" id="MBD2872762.1"/>
    </source>
</evidence>
<dbReference type="Proteomes" id="UP000632125">
    <property type="component" value="Unassembled WGS sequence"/>
</dbReference>
<dbReference type="GO" id="GO:0080120">
    <property type="term" value="P:CAAX-box protein maturation"/>
    <property type="evidence" value="ECO:0007669"/>
    <property type="project" value="UniProtKB-ARBA"/>
</dbReference>
<accession>A0A927H9L9</accession>
<feature type="transmembrane region" description="Helical" evidence="1">
    <location>
        <begin position="31"/>
        <end position="50"/>
    </location>
</feature>